<keyword evidence="2" id="KW-1185">Reference proteome</keyword>
<name>A0A8K0K868_LADFU</name>
<evidence type="ECO:0000313" key="1">
    <source>
        <dbReference type="EMBL" id="KAG8230170.1"/>
    </source>
</evidence>
<comment type="caution">
    <text evidence="1">The sequence shown here is derived from an EMBL/GenBank/DDBJ whole genome shotgun (WGS) entry which is preliminary data.</text>
</comment>
<organism evidence="1 2">
    <name type="scientific">Ladona fulva</name>
    <name type="common">Scarce chaser dragonfly</name>
    <name type="synonym">Libellula fulva</name>
    <dbReference type="NCBI Taxonomy" id="123851"/>
    <lineage>
        <taxon>Eukaryota</taxon>
        <taxon>Metazoa</taxon>
        <taxon>Ecdysozoa</taxon>
        <taxon>Arthropoda</taxon>
        <taxon>Hexapoda</taxon>
        <taxon>Insecta</taxon>
        <taxon>Pterygota</taxon>
        <taxon>Palaeoptera</taxon>
        <taxon>Odonata</taxon>
        <taxon>Epiprocta</taxon>
        <taxon>Anisoptera</taxon>
        <taxon>Libelluloidea</taxon>
        <taxon>Libellulidae</taxon>
        <taxon>Ladona</taxon>
    </lineage>
</organism>
<proteinExistence type="predicted"/>
<sequence length="103" mass="11567">MRSSVFIKLGENAIKKTSKAEPSLLDQELSASFRMAQVLPRKSEMLTQEVVCEDGAKHCCIMAASPVTLYSPSANFLMHKTFPCYLCLPFFPYLSPRAFFLLP</sequence>
<gene>
    <name evidence="1" type="ORF">J437_LFUL006102</name>
</gene>
<reference evidence="1" key="1">
    <citation type="submission" date="2013-04" db="EMBL/GenBank/DDBJ databases">
        <authorList>
            <person name="Qu J."/>
            <person name="Murali S.C."/>
            <person name="Bandaranaike D."/>
            <person name="Bellair M."/>
            <person name="Blankenburg K."/>
            <person name="Chao H."/>
            <person name="Dinh H."/>
            <person name="Doddapaneni H."/>
            <person name="Downs B."/>
            <person name="Dugan-Rocha S."/>
            <person name="Elkadiri S."/>
            <person name="Gnanaolivu R.D."/>
            <person name="Hernandez B."/>
            <person name="Javaid M."/>
            <person name="Jayaseelan J.C."/>
            <person name="Lee S."/>
            <person name="Li M."/>
            <person name="Ming W."/>
            <person name="Munidasa M."/>
            <person name="Muniz J."/>
            <person name="Nguyen L."/>
            <person name="Ongeri F."/>
            <person name="Osuji N."/>
            <person name="Pu L.-L."/>
            <person name="Puazo M."/>
            <person name="Qu C."/>
            <person name="Quiroz J."/>
            <person name="Raj R."/>
            <person name="Weissenberger G."/>
            <person name="Xin Y."/>
            <person name="Zou X."/>
            <person name="Han Y."/>
            <person name="Richards S."/>
            <person name="Worley K."/>
            <person name="Muzny D."/>
            <person name="Gibbs R."/>
        </authorList>
    </citation>
    <scope>NUCLEOTIDE SEQUENCE</scope>
    <source>
        <strain evidence="1">Sampled in the wild</strain>
    </source>
</reference>
<dbReference type="Proteomes" id="UP000792457">
    <property type="component" value="Unassembled WGS sequence"/>
</dbReference>
<dbReference type="EMBL" id="KZ308469">
    <property type="protein sequence ID" value="KAG8230170.1"/>
    <property type="molecule type" value="Genomic_DNA"/>
</dbReference>
<evidence type="ECO:0000313" key="2">
    <source>
        <dbReference type="Proteomes" id="UP000792457"/>
    </source>
</evidence>
<accession>A0A8K0K868</accession>
<protein>
    <submittedName>
        <fullName evidence="1">Uncharacterized protein</fullName>
    </submittedName>
</protein>
<dbReference type="AlphaFoldDB" id="A0A8K0K868"/>
<reference evidence="1" key="2">
    <citation type="submission" date="2017-10" db="EMBL/GenBank/DDBJ databases">
        <title>Ladona fulva Genome sequencing and assembly.</title>
        <authorList>
            <person name="Murali S."/>
            <person name="Richards S."/>
            <person name="Bandaranaike D."/>
            <person name="Bellair M."/>
            <person name="Blankenburg K."/>
            <person name="Chao H."/>
            <person name="Dinh H."/>
            <person name="Doddapaneni H."/>
            <person name="Dugan-Rocha S."/>
            <person name="Elkadiri S."/>
            <person name="Gnanaolivu R."/>
            <person name="Hernandez B."/>
            <person name="Skinner E."/>
            <person name="Javaid M."/>
            <person name="Lee S."/>
            <person name="Li M."/>
            <person name="Ming W."/>
            <person name="Munidasa M."/>
            <person name="Muniz J."/>
            <person name="Nguyen L."/>
            <person name="Hughes D."/>
            <person name="Osuji N."/>
            <person name="Pu L.-L."/>
            <person name="Puazo M."/>
            <person name="Qu C."/>
            <person name="Quiroz J."/>
            <person name="Raj R."/>
            <person name="Weissenberger G."/>
            <person name="Xin Y."/>
            <person name="Zou X."/>
            <person name="Han Y."/>
            <person name="Worley K."/>
            <person name="Muzny D."/>
            <person name="Gibbs R."/>
        </authorList>
    </citation>
    <scope>NUCLEOTIDE SEQUENCE</scope>
    <source>
        <strain evidence="1">Sampled in the wild</strain>
    </source>
</reference>